<gene>
    <name evidence="2" type="ORF">ACCB01851.2</name>
</gene>
<reference evidence="2" key="1">
    <citation type="submission" date="2011-11" db="EMBL/GenBank/DDBJ databases">
        <title>Decoding the brain transcriptome of the Eastern honeybee (Apis cerana) based on pyrosequencing.</title>
        <authorList>
            <person name="Sun L."/>
            <person name="Zheng H."/>
            <person name="Wang Y."/>
            <person name="Xie X."/>
            <person name="Zhu Y."/>
            <person name="Gu W."/>
            <person name="Wang S."/>
        </authorList>
    </citation>
    <scope>NUCLEOTIDE SEQUENCE</scope>
    <source>
        <tissue evidence="2">Brain</tissue>
    </source>
</reference>
<proteinExistence type="evidence at transcript level"/>
<dbReference type="GO" id="GO:0008482">
    <property type="term" value="F:sulfite oxidase activity"/>
    <property type="evidence" value="ECO:0007669"/>
    <property type="project" value="TreeGrafter"/>
</dbReference>
<dbReference type="PRINTS" id="PR00407">
    <property type="entry name" value="EUMOPTERIN"/>
</dbReference>
<dbReference type="Pfam" id="PF00174">
    <property type="entry name" value="Oxidored_molyb"/>
    <property type="match status" value="1"/>
</dbReference>
<dbReference type="FunFam" id="3.90.420.10:FF:000002">
    <property type="entry name" value="sulfite oxidase, mitochondrial"/>
    <property type="match status" value="1"/>
</dbReference>
<dbReference type="GO" id="GO:0005739">
    <property type="term" value="C:mitochondrion"/>
    <property type="evidence" value="ECO:0007669"/>
    <property type="project" value="TreeGrafter"/>
</dbReference>
<dbReference type="InterPro" id="IPR036374">
    <property type="entry name" value="OxRdtase_Mopterin-bd_sf"/>
</dbReference>
<dbReference type="AlphaFoldDB" id="V9IET3"/>
<accession>V9IET3</accession>
<dbReference type="PANTHER" id="PTHR19372">
    <property type="entry name" value="SULFITE REDUCTASE"/>
    <property type="match status" value="1"/>
</dbReference>
<dbReference type="GO" id="GO:0006790">
    <property type="term" value="P:sulfur compound metabolic process"/>
    <property type="evidence" value="ECO:0007669"/>
    <property type="project" value="TreeGrafter"/>
</dbReference>
<dbReference type="PANTHER" id="PTHR19372:SF7">
    <property type="entry name" value="SULFITE OXIDASE, MITOCHONDRIAL"/>
    <property type="match status" value="1"/>
</dbReference>
<name>V9IET3_APICE</name>
<dbReference type="GO" id="GO:0043546">
    <property type="term" value="F:molybdopterin cofactor binding"/>
    <property type="evidence" value="ECO:0007669"/>
    <property type="project" value="TreeGrafter"/>
</dbReference>
<evidence type="ECO:0000313" key="2">
    <source>
        <dbReference type="EMBL" id="AEY59167.1"/>
    </source>
</evidence>
<dbReference type="InterPro" id="IPR008335">
    <property type="entry name" value="Mopterin_OxRdtase_euk"/>
</dbReference>
<protein>
    <submittedName>
        <fullName evidence="2">Sulfite oxidase</fullName>
    </submittedName>
</protein>
<dbReference type="GO" id="GO:0020037">
    <property type="term" value="F:heme binding"/>
    <property type="evidence" value="ECO:0007669"/>
    <property type="project" value="TreeGrafter"/>
</dbReference>
<dbReference type="SUPFAM" id="SSF56524">
    <property type="entry name" value="Oxidoreductase molybdopterin-binding domain"/>
    <property type="match status" value="1"/>
</dbReference>
<dbReference type="InterPro" id="IPR000572">
    <property type="entry name" value="OxRdtase_Mopterin-bd_dom"/>
</dbReference>
<feature type="domain" description="Oxidoreductase molybdopterin-binding" evidence="1">
    <location>
        <begin position="2"/>
        <end position="132"/>
    </location>
</feature>
<sequence>MCAGNRRSEMTKEKQLKGLNWGIGAVGNATWTGTRLCDILKDLKIKEDDYNHIQFEGYDLDPSGTPYGASIPISKAMDSRADIILAYEMNEQPIPRDHGFPIRVIVPGVVGARNVKWLAKIIVSKKESQSQWQQNDYKVFSPNTDWDNVDFLRHLLYKKCL</sequence>
<organism evidence="2">
    <name type="scientific">Apis cerana</name>
    <name type="common">Indian honeybee</name>
    <dbReference type="NCBI Taxonomy" id="7461"/>
    <lineage>
        <taxon>Eukaryota</taxon>
        <taxon>Metazoa</taxon>
        <taxon>Ecdysozoa</taxon>
        <taxon>Arthropoda</taxon>
        <taxon>Hexapoda</taxon>
        <taxon>Insecta</taxon>
        <taxon>Pterygota</taxon>
        <taxon>Neoptera</taxon>
        <taxon>Endopterygota</taxon>
        <taxon>Hymenoptera</taxon>
        <taxon>Apocrita</taxon>
        <taxon>Aculeata</taxon>
        <taxon>Apoidea</taxon>
        <taxon>Anthophila</taxon>
        <taxon>Apidae</taxon>
        <taxon>Apis</taxon>
    </lineage>
</organism>
<dbReference type="EMBL" id="JR040521">
    <property type="protein sequence ID" value="AEY59167.1"/>
    <property type="molecule type" value="mRNA"/>
</dbReference>
<dbReference type="Gene3D" id="3.90.420.10">
    <property type="entry name" value="Oxidoreductase, molybdopterin-binding domain"/>
    <property type="match status" value="1"/>
</dbReference>
<evidence type="ECO:0000259" key="1">
    <source>
        <dbReference type="Pfam" id="PF00174"/>
    </source>
</evidence>